<dbReference type="AlphaFoldDB" id="A0A820B9P7"/>
<evidence type="ECO:0000256" key="5">
    <source>
        <dbReference type="ARBA" id="ARBA00023065"/>
    </source>
</evidence>
<name>A0A820B9P7_9BILA</name>
<feature type="transmembrane region" description="Helical" evidence="11">
    <location>
        <begin position="236"/>
        <end position="254"/>
    </location>
</feature>
<accession>A0A820B9P7</accession>
<dbReference type="Gene3D" id="3.40.190.10">
    <property type="entry name" value="Periplasmic binding protein-like II"/>
    <property type="match status" value="2"/>
</dbReference>
<dbReference type="Pfam" id="PF10613">
    <property type="entry name" value="Lig_chan-Glu_bd"/>
    <property type="match status" value="1"/>
</dbReference>
<dbReference type="Proteomes" id="UP000663836">
    <property type="component" value="Unassembled WGS sequence"/>
</dbReference>
<dbReference type="EMBL" id="CAJOBD010014318">
    <property type="protein sequence ID" value="CAF4198871.1"/>
    <property type="molecule type" value="Genomic_DNA"/>
</dbReference>
<keyword evidence="5" id="KW-0406">Ion transport</keyword>
<evidence type="ECO:0000256" key="1">
    <source>
        <dbReference type="ARBA" id="ARBA00004141"/>
    </source>
</evidence>
<keyword evidence="10" id="KW-0407">Ion channel</keyword>
<dbReference type="InterPro" id="IPR019594">
    <property type="entry name" value="Glu/Gly-bd"/>
</dbReference>
<keyword evidence="2" id="KW-0813">Transport</keyword>
<keyword evidence="3 11" id="KW-0812">Transmembrane</keyword>
<sequence length="478" mass="52805">VQPSVNSLNFVSVLEYFDPGNWRVSITESIIIWPGNSLTQPADRAILRGVSLRVGVILTAPFTIVQNVTDDNGQTRTQYIGYIPDLIQLLTYKIGFNATLLLLPSNQTYTQNIQLVNKGVFDIIVADVTITAARREIVSFSNAIFDNSLSLMVKKTPHVSVDLLGFLIPFSRKLWILTLGTCIYAGILICLIERADNEDLRNRSIISQLTMSIWYSFGNLVGYGVEFNATTAGGRFLTGGLYILGLILVASYTANLASDLTIAKTQFSVSGLDDLKNGKVPLNRIGIRVGTASEEYFKAEISKGNPNYYPLRTRQQLYDSLLANVIDVALSDTGAAEYDVNNRYCNLTIVGDSFATSAFAIVTPKQWIYAQDLDVGILSLKESGQLDDLRQKWFQVNNCPDDTAPSTAITVEAVGGLFGTFAVITFIAVLLFLWTKRYKIKNYLPQFICKKESSIKNYISRTDCLGTLANLGKMALYA</sequence>
<dbReference type="GO" id="GO:0016020">
    <property type="term" value="C:membrane"/>
    <property type="evidence" value="ECO:0007669"/>
    <property type="project" value="UniProtKB-SubCell"/>
</dbReference>
<feature type="non-terminal residue" evidence="13">
    <location>
        <position position="478"/>
    </location>
</feature>
<dbReference type="PANTHER" id="PTHR18966">
    <property type="entry name" value="IONOTROPIC GLUTAMATE RECEPTOR"/>
    <property type="match status" value="1"/>
</dbReference>
<keyword evidence="7" id="KW-0675">Receptor</keyword>
<keyword evidence="8" id="KW-0325">Glycoprotein</keyword>
<evidence type="ECO:0000256" key="9">
    <source>
        <dbReference type="ARBA" id="ARBA00023286"/>
    </source>
</evidence>
<evidence type="ECO:0000256" key="6">
    <source>
        <dbReference type="ARBA" id="ARBA00023136"/>
    </source>
</evidence>
<reference evidence="13" key="1">
    <citation type="submission" date="2021-02" db="EMBL/GenBank/DDBJ databases">
        <authorList>
            <person name="Nowell W R."/>
        </authorList>
    </citation>
    <scope>NUCLEOTIDE SEQUENCE</scope>
</reference>
<gene>
    <name evidence="13" type="ORF">JBS370_LOCUS36419</name>
</gene>
<organism evidence="13 14">
    <name type="scientific">Rotaria sordida</name>
    <dbReference type="NCBI Taxonomy" id="392033"/>
    <lineage>
        <taxon>Eukaryota</taxon>
        <taxon>Metazoa</taxon>
        <taxon>Spiralia</taxon>
        <taxon>Gnathifera</taxon>
        <taxon>Rotifera</taxon>
        <taxon>Eurotatoria</taxon>
        <taxon>Bdelloidea</taxon>
        <taxon>Philodinida</taxon>
        <taxon>Philodinidae</taxon>
        <taxon>Rotaria</taxon>
    </lineage>
</organism>
<feature type="transmembrane region" description="Helical" evidence="11">
    <location>
        <begin position="174"/>
        <end position="192"/>
    </location>
</feature>
<evidence type="ECO:0000256" key="2">
    <source>
        <dbReference type="ARBA" id="ARBA00022448"/>
    </source>
</evidence>
<evidence type="ECO:0000256" key="7">
    <source>
        <dbReference type="ARBA" id="ARBA00023170"/>
    </source>
</evidence>
<evidence type="ECO:0000256" key="4">
    <source>
        <dbReference type="ARBA" id="ARBA00022989"/>
    </source>
</evidence>
<proteinExistence type="predicted"/>
<evidence type="ECO:0000313" key="13">
    <source>
        <dbReference type="EMBL" id="CAF4198871.1"/>
    </source>
</evidence>
<protein>
    <recommendedName>
        <fullName evidence="12">Ionotropic glutamate receptor C-terminal domain-containing protein</fullName>
    </recommendedName>
</protein>
<evidence type="ECO:0000256" key="8">
    <source>
        <dbReference type="ARBA" id="ARBA00023180"/>
    </source>
</evidence>
<evidence type="ECO:0000256" key="10">
    <source>
        <dbReference type="ARBA" id="ARBA00023303"/>
    </source>
</evidence>
<dbReference type="SUPFAM" id="SSF53850">
    <property type="entry name" value="Periplasmic binding protein-like II"/>
    <property type="match status" value="1"/>
</dbReference>
<dbReference type="InterPro" id="IPR015683">
    <property type="entry name" value="Ionotropic_Glu_rcpt"/>
</dbReference>
<dbReference type="Pfam" id="PF00060">
    <property type="entry name" value="Lig_chan"/>
    <property type="match status" value="1"/>
</dbReference>
<keyword evidence="9" id="KW-1071">Ligand-gated ion channel</keyword>
<evidence type="ECO:0000256" key="3">
    <source>
        <dbReference type="ARBA" id="ARBA00022692"/>
    </source>
</evidence>
<evidence type="ECO:0000256" key="11">
    <source>
        <dbReference type="SAM" id="Phobius"/>
    </source>
</evidence>
<dbReference type="GO" id="GO:0015276">
    <property type="term" value="F:ligand-gated monoatomic ion channel activity"/>
    <property type="evidence" value="ECO:0007669"/>
    <property type="project" value="InterPro"/>
</dbReference>
<comment type="subcellular location">
    <subcellularLocation>
        <location evidence="1">Membrane</location>
        <topology evidence="1">Multi-pass membrane protein</topology>
    </subcellularLocation>
</comment>
<feature type="domain" description="Ionotropic glutamate receptor C-terminal" evidence="12">
    <location>
        <begin position="51"/>
        <end position="396"/>
    </location>
</feature>
<comment type="caution">
    <text evidence="13">The sequence shown here is derived from an EMBL/GenBank/DDBJ whole genome shotgun (WGS) entry which is preliminary data.</text>
</comment>
<evidence type="ECO:0000313" key="14">
    <source>
        <dbReference type="Proteomes" id="UP000663836"/>
    </source>
</evidence>
<keyword evidence="6 11" id="KW-0472">Membrane</keyword>
<evidence type="ECO:0000259" key="12">
    <source>
        <dbReference type="SMART" id="SM00079"/>
    </source>
</evidence>
<feature type="transmembrane region" description="Helical" evidence="11">
    <location>
        <begin position="204"/>
        <end position="224"/>
    </location>
</feature>
<feature type="transmembrane region" description="Helical" evidence="11">
    <location>
        <begin position="413"/>
        <end position="434"/>
    </location>
</feature>
<dbReference type="SMART" id="SM00079">
    <property type="entry name" value="PBPe"/>
    <property type="match status" value="1"/>
</dbReference>
<keyword evidence="4 11" id="KW-1133">Transmembrane helix</keyword>
<dbReference type="InterPro" id="IPR001320">
    <property type="entry name" value="Iontro_rcpt_C"/>
</dbReference>